<protein>
    <submittedName>
        <fullName evidence="1">Uncharacterized protein</fullName>
    </submittedName>
</protein>
<name>A0A645HTJ4_9ZZZZ</name>
<organism evidence="1">
    <name type="scientific">bioreactor metagenome</name>
    <dbReference type="NCBI Taxonomy" id="1076179"/>
    <lineage>
        <taxon>unclassified sequences</taxon>
        <taxon>metagenomes</taxon>
        <taxon>ecological metagenomes</taxon>
    </lineage>
</organism>
<evidence type="ECO:0000313" key="1">
    <source>
        <dbReference type="EMBL" id="MPN42385.1"/>
    </source>
</evidence>
<comment type="caution">
    <text evidence="1">The sequence shown here is derived from an EMBL/GenBank/DDBJ whole genome shotgun (WGS) entry which is preliminary data.</text>
</comment>
<gene>
    <name evidence="1" type="ORF">SDC9_189942</name>
</gene>
<dbReference type="AlphaFoldDB" id="A0A645HTJ4"/>
<reference evidence="1" key="1">
    <citation type="submission" date="2019-08" db="EMBL/GenBank/DDBJ databases">
        <authorList>
            <person name="Kucharzyk K."/>
            <person name="Murdoch R.W."/>
            <person name="Higgins S."/>
            <person name="Loffler F."/>
        </authorList>
    </citation>
    <scope>NUCLEOTIDE SEQUENCE</scope>
</reference>
<dbReference type="EMBL" id="VSSQ01100095">
    <property type="protein sequence ID" value="MPN42385.1"/>
    <property type="molecule type" value="Genomic_DNA"/>
</dbReference>
<sequence>MADYDGDYDYTTAARKKKERLGDFVLKVDDRSKYYKLNRMKKPSGTALLTDTAFGNAAADERNIGLGCWKFTAFDVNSDYAGVAPRHGDRANLAFADGHGQSLGIHQMHETPSRIRGFIIAGERYQIPYLDF</sequence>
<proteinExistence type="predicted"/>
<accession>A0A645HTJ4</accession>